<keyword evidence="1" id="KW-0378">Hydrolase</keyword>
<dbReference type="SUPFAM" id="SSF53254">
    <property type="entry name" value="Phosphoglycerate mutase-like"/>
    <property type="match status" value="1"/>
</dbReference>
<dbReference type="GO" id="GO:0016787">
    <property type="term" value="F:hydrolase activity"/>
    <property type="evidence" value="ECO:0007669"/>
    <property type="project" value="UniProtKB-KW"/>
</dbReference>
<dbReference type="RefSeq" id="WP_369947684.1">
    <property type="nucleotide sequence ID" value="NZ_JBCLSH010000002.1"/>
</dbReference>
<dbReference type="Gene3D" id="3.40.50.1240">
    <property type="entry name" value="Phosphoglycerate mutase-like"/>
    <property type="match status" value="1"/>
</dbReference>
<dbReference type="SMART" id="SM00855">
    <property type="entry name" value="PGAM"/>
    <property type="match status" value="1"/>
</dbReference>
<dbReference type="Proteomes" id="UP001565283">
    <property type="component" value="Unassembled WGS sequence"/>
</dbReference>
<sequence>MKIYFVRHGKTQWNLEKRLQGQKGDSPLLPESYEAIARVSEKLSQMVRFDKVISSPQARAVTTAELLTDLPVHKDPRLSEWNFGQLEGQLVADALLKYPEEMYASRNELQNFDGRHFGAETVEQVLNRFDSLALDLRNDEAENILLVGHGASGTAGMRHLAGVPLWELRAAGGLANNSVTVLEAKDKGFQITHWNQEL</sequence>
<accession>A0ABV4CZU1</accession>
<dbReference type="CDD" id="cd07067">
    <property type="entry name" value="HP_PGM_like"/>
    <property type="match status" value="1"/>
</dbReference>
<dbReference type="InterPro" id="IPR013078">
    <property type="entry name" value="His_Pase_superF_clade-1"/>
</dbReference>
<organism evidence="1 2">
    <name type="scientific">Lactococcus ileimucosae</name>
    <dbReference type="NCBI Taxonomy" id="2941329"/>
    <lineage>
        <taxon>Bacteria</taxon>
        <taxon>Bacillati</taxon>
        <taxon>Bacillota</taxon>
        <taxon>Bacilli</taxon>
        <taxon>Lactobacillales</taxon>
        <taxon>Streptococcaceae</taxon>
        <taxon>Lactococcus</taxon>
    </lineage>
</organism>
<dbReference type="EMBL" id="JBCLSH010000002">
    <property type="protein sequence ID" value="MEY8442821.1"/>
    <property type="molecule type" value="Genomic_DNA"/>
</dbReference>
<evidence type="ECO:0000313" key="2">
    <source>
        <dbReference type="Proteomes" id="UP001565283"/>
    </source>
</evidence>
<dbReference type="PANTHER" id="PTHR48100">
    <property type="entry name" value="BROAD-SPECIFICITY PHOSPHATASE YOR283W-RELATED"/>
    <property type="match status" value="1"/>
</dbReference>
<dbReference type="PANTHER" id="PTHR48100:SF1">
    <property type="entry name" value="HISTIDINE PHOSPHATASE FAMILY PROTEIN-RELATED"/>
    <property type="match status" value="1"/>
</dbReference>
<dbReference type="Pfam" id="PF00300">
    <property type="entry name" value="His_Phos_1"/>
    <property type="match status" value="1"/>
</dbReference>
<evidence type="ECO:0000313" key="1">
    <source>
        <dbReference type="EMBL" id="MEY8442821.1"/>
    </source>
</evidence>
<name>A0ABV4CZU1_9LACT</name>
<comment type="caution">
    <text evidence="1">The sequence shown here is derived from an EMBL/GenBank/DDBJ whole genome shotgun (WGS) entry which is preliminary data.</text>
</comment>
<dbReference type="InterPro" id="IPR029033">
    <property type="entry name" value="His_PPase_superfam"/>
</dbReference>
<gene>
    <name evidence="1" type="ORF">AALA52_00860</name>
</gene>
<reference evidence="1 2" key="1">
    <citation type="submission" date="2024-03" db="EMBL/GenBank/DDBJ databases">
        <title>Mouse gut bacterial collection (mGBC) of GemPharmatech.</title>
        <authorList>
            <person name="He Y."/>
            <person name="Dong L."/>
            <person name="Wu D."/>
            <person name="Gao X."/>
            <person name="Lin Z."/>
        </authorList>
    </citation>
    <scope>NUCLEOTIDE SEQUENCE [LARGE SCALE GENOMIC DNA]</scope>
    <source>
        <strain evidence="1 2">61-15</strain>
    </source>
</reference>
<dbReference type="EC" id="3.1.3.-" evidence="1"/>
<keyword evidence="2" id="KW-1185">Reference proteome</keyword>
<dbReference type="InterPro" id="IPR050275">
    <property type="entry name" value="PGM_Phosphatase"/>
</dbReference>
<proteinExistence type="predicted"/>
<protein>
    <submittedName>
        <fullName evidence="1">Histidine phosphatase family protein</fullName>
        <ecNumber evidence="1">3.1.3.-</ecNumber>
    </submittedName>
</protein>